<dbReference type="InterPro" id="IPR009057">
    <property type="entry name" value="Homeodomain-like_sf"/>
</dbReference>
<dbReference type="InterPro" id="IPR036388">
    <property type="entry name" value="WH-like_DNA-bd_sf"/>
</dbReference>
<dbReference type="PANTHER" id="PTHR46068">
    <property type="entry name" value="PROTEIN CBG27172"/>
    <property type="match status" value="1"/>
</dbReference>
<dbReference type="SUPFAM" id="SSF46689">
    <property type="entry name" value="Homeodomain-like"/>
    <property type="match status" value="1"/>
</dbReference>
<name>A0A914X8P7_9BILA</name>
<dbReference type="Gene3D" id="3.30.420.10">
    <property type="entry name" value="Ribonuclease H-like superfamily/Ribonuclease H"/>
    <property type="match status" value="1"/>
</dbReference>
<evidence type="ECO:0000256" key="1">
    <source>
        <dbReference type="ARBA" id="ARBA00004123"/>
    </source>
</evidence>
<sequence length="344" mass="39939">MSKYREEIIKLFTEGRRQFEIVRELAPLKVSQRLVSKTIQRYRELGNSQNRPRSGRPRSASTARNVKIVRDRLRRNPQRSARKMAQEVGISDRSLRRILRNELKVKPYKKKKVAFLRADAKVNRVKKCKVFQTRLADDKHRSIVFSDEKIFRIEEALNSQNVRVWTADPFSVQRKLTRKQGAASIMVWGGITSDGRTPLHVFKKGTRITAKVYQQEILEGVLEPWAQQHFADRHWCLQQDSAPAHRAKSVQKWCRDRIPDFIAYEDWPSSSPDLNPMDFAVWGILTKDVSATYHKSAASLERKLRAAWAKIPQETLRAAVDVFPRRVKACIKAKGDNFEYPFGV</sequence>
<reference evidence="5" key="1">
    <citation type="submission" date="2022-11" db="UniProtKB">
        <authorList>
            <consortium name="WormBaseParasite"/>
        </authorList>
    </citation>
    <scope>IDENTIFICATION</scope>
</reference>
<feature type="region of interest" description="Disordered" evidence="2">
    <location>
        <begin position="42"/>
        <end position="65"/>
    </location>
</feature>
<dbReference type="InterPro" id="IPR036397">
    <property type="entry name" value="RNaseH_sf"/>
</dbReference>
<dbReference type="GO" id="GO:0005634">
    <property type="term" value="C:nucleus"/>
    <property type="evidence" value="ECO:0007669"/>
    <property type="project" value="UniProtKB-SubCell"/>
</dbReference>
<comment type="subcellular location">
    <subcellularLocation>
        <location evidence="1">Nucleus</location>
    </subcellularLocation>
</comment>
<accession>A0A914X8P7</accession>
<evidence type="ECO:0000313" key="4">
    <source>
        <dbReference type="Proteomes" id="UP000887566"/>
    </source>
</evidence>
<evidence type="ECO:0000256" key="2">
    <source>
        <dbReference type="SAM" id="MobiDB-lite"/>
    </source>
</evidence>
<dbReference type="Proteomes" id="UP000887566">
    <property type="component" value="Unplaced"/>
</dbReference>
<dbReference type="WBParaSite" id="PSAMB.scaffold6878size8647.g29308.t1">
    <property type="protein sequence ID" value="PSAMB.scaffold6878size8647.g29308.t1"/>
    <property type="gene ID" value="PSAMB.scaffold6878size8647.g29308"/>
</dbReference>
<dbReference type="Pfam" id="PF13358">
    <property type="entry name" value="DDE_3"/>
    <property type="match status" value="1"/>
</dbReference>
<feature type="domain" description="Tc1-like transposase DDE" evidence="3">
    <location>
        <begin position="173"/>
        <end position="300"/>
    </location>
</feature>
<protein>
    <submittedName>
        <fullName evidence="5">Tc1-like transposase DDE domain-containing protein</fullName>
    </submittedName>
</protein>
<organism evidence="4 5">
    <name type="scientific">Plectus sambesii</name>
    <dbReference type="NCBI Taxonomy" id="2011161"/>
    <lineage>
        <taxon>Eukaryota</taxon>
        <taxon>Metazoa</taxon>
        <taxon>Ecdysozoa</taxon>
        <taxon>Nematoda</taxon>
        <taxon>Chromadorea</taxon>
        <taxon>Plectida</taxon>
        <taxon>Plectina</taxon>
        <taxon>Plectoidea</taxon>
        <taxon>Plectidae</taxon>
        <taxon>Plectus</taxon>
    </lineage>
</organism>
<evidence type="ECO:0000313" key="5">
    <source>
        <dbReference type="WBParaSite" id="PSAMB.scaffold6878size8647.g29308.t1"/>
    </source>
</evidence>
<proteinExistence type="predicted"/>
<dbReference type="PANTHER" id="PTHR46068:SF1">
    <property type="entry name" value="TRANSPOSASE IS30-LIKE HTH DOMAIN-CONTAINING PROTEIN"/>
    <property type="match status" value="1"/>
</dbReference>
<evidence type="ECO:0000259" key="3">
    <source>
        <dbReference type="Pfam" id="PF13358"/>
    </source>
</evidence>
<dbReference type="GO" id="GO:0003676">
    <property type="term" value="F:nucleic acid binding"/>
    <property type="evidence" value="ECO:0007669"/>
    <property type="project" value="InterPro"/>
</dbReference>
<dbReference type="AlphaFoldDB" id="A0A914X8P7"/>
<dbReference type="InterPro" id="IPR038717">
    <property type="entry name" value="Tc1-like_DDE_dom"/>
</dbReference>
<dbReference type="Gene3D" id="1.10.10.10">
    <property type="entry name" value="Winged helix-like DNA-binding domain superfamily/Winged helix DNA-binding domain"/>
    <property type="match status" value="1"/>
</dbReference>
<keyword evidence="4" id="KW-1185">Reference proteome</keyword>